<evidence type="ECO:0000313" key="1">
    <source>
        <dbReference type="EnsemblPlants" id="EMT15830"/>
    </source>
</evidence>
<proteinExistence type="predicted"/>
<protein>
    <submittedName>
        <fullName evidence="1">Uncharacterized protein</fullName>
    </submittedName>
</protein>
<name>N1QYR4_AEGTA</name>
<accession>N1QYR4</accession>
<dbReference type="AlphaFoldDB" id="N1QYR4"/>
<dbReference type="EnsemblPlants" id="EMT15830">
    <property type="protein sequence ID" value="EMT15830"/>
    <property type="gene ID" value="F775_24063"/>
</dbReference>
<sequence>MASAFGYDPRPPSSEDAHIHVLHIHGHREEAEQERFICERTELARVVEQALPDMFFLDDLSPIKV</sequence>
<reference evidence="1" key="1">
    <citation type="submission" date="2015-06" db="UniProtKB">
        <authorList>
            <consortium name="EnsemblPlants"/>
        </authorList>
    </citation>
    <scope>IDENTIFICATION</scope>
</reference>
<organism evidence="1">
    <name type="scientific">Aegilops tauschii</name>
    <name type="common">Tausch's goatgrass</name>
    <name type="synonym">Aegilops squarrosa</name>
    <dbReference type="NCBI Taxonomy" id="37682"/>
    <lineage>
        <taxon>Eukaryota</taxon>
        <taxon>Viridiplantae</taxon>
        <taxon>Streptophyta</taxon>
        <taxon>Embryophyta</taxon>
        <taxon>Tracheophyta</taxon>
        <taxon>Spermatophyta</taxon>
        <taxon>Magnoliopsida</taxon>
        <taxon>Liliopsida</taxon>
        <taxon>Poales</taxon>
        <taxon>Poaceae</taxon>
        <taxon>BOP clade</taxon>
        <taxon>Pooideae</taxon>
        <taxon>Triticodae</taxon>
        <taxon>Triticeae</taxon>
        <taxon>Triticinae</taxon>
        <taxon>Aegilops</taxon>
    </lineage>
</organism>